<feature type="transmembrane region" description="Helical" evidence="2">
    <location>
        <begin position="66"/>
        <end position="88"/>
    </location>
</feature>
<evidence type="ECO:0000313" key="3">
    <source>
        <dbReference type="EMBL" id="PFG49397.1"/>
    </source>
</evidence>
<accession>A0A2A9FD75</accession>
<sequence>MRGSTARQVPRNRYPDRESRHPGRGSALAAGLLGLIAAVAAGYLPVTRFIDIPFGFSLGDLSPWTLVDLGAYLGAALAFLVGSLATFFRAVTGAVLLVLGALLAIGAILLEPFLGAGITYAEYFRAVFRLDGFAALDHAVLMVAAPLVLLLAILPSTFGHLRFRAPALPLD</sequence>
<keyword evidence="2" id="KW-0472">Membrane</keyword>
<comment type="caution">
    <text evidence="3">The sequence shown here is derived from an EMBL/GenBank/DDBJ whole genome shotgun (WGS) entry which is preliminary data.</text>
</comment>
<keyword evidence="2" id="KW-1133">Transmembrane helix</keyword>
<dbReference type="RefSeq" id="WP_245915004.1">
    <property type="nucleotide sequence ID" value="NZ_JBIAKZ010000018.1"/>
</dbReference>
<dbReference type="Proteomes" id="UP000243542">
    <property type="component" value="Unassembled WGS sequence"/>
</dbReference>
<dbReference type="EMBL" id="PDJK01000002">
    <property type="protein sequence ID" value="PFG49397.1"/>
    <property type="molecule type" value="Genomic_DNA"/>
</dbReference>
<keyword evidence="4" id="KW-1185">Reference proteome</keyword>
<evidence type="ECO:0000256" key="2">
    <source>
        <dbReference type="SAM" id="Phobius"/>
    </source>
</evidence>
<protein>
    <submittedName>
        <fullName evidence="3">Uncharacterized protein</fullName>
    </submittedName>
</protein>
<proteinExistence type="predicted"/>
<gene>
    <name evidence="3" type="ORF">ATK36_4550</name>
</gene>
<feature type="region of interest" description="Disordered" evidence="1">
    <location>
        <begin position="1"/>
        <end position="23"/>
    </location>
</feature>
<evidence type="ECO:0000256" key="1">
    <source>
        <dbReference type="SAM" id="MobiDB-lite"/>
    </source>
</evidence>
<feature type="transmembrane region" description="Helical" evidence="2">
    <location>
        <begin position="27"/>
        <end position="46"/>
    </location>
</feature>
<evidence type="ECO:0000313" key="4">
    <source>
        <dbReference type="Proteomes" id="UP000243542"/>
    </source>
</evidence>
<feature type="transmembrane region" description="Helical" evidence="2">
    <location>
        <begin position="95"/>
        <end position="121"/>
    </location>
</feature>
<dbReference type="AlphaFoldDB" id="A0A2A9FD75"/>
<reference evidence="3 4" key="1">
    <citation type="submission" date="2017-10" db="EMBL/GenBank/DDBJ databases">
        <title>Sequencing the genomes of 1000 actinobacteria strains.</title>
        <authorList>
            <person name="Klenk H.-P."/>
        </authorList>
    </citation>
    <scope>NUCLEOTIDE SEQUENCE [LARGE SCALE GENOMIC DNA]</scope>
    <source>
        <strain evidence="3 4">DSM 46092</strain>
    </source>
</reference>
<organism evidence="3 4">
    <name type="scientific">Amycolatopsis sulphurea</name>
    <dbReference type="NCBI Taxonomy" id="76022"/>
    <lineage>
        <taxon>Bacteria</taxon>
        <taxon>Bacillati</taxon>
        <taxon>Actinomycetota</taxon>
        <taxon>Actinomycetes</taxon>
        <taxon>Pseudonocardiales</taxon>
        <taxon>Pseudonocardiaceae</taxon>
        <taxon>Amycolatopsis</taxon>
    </lineage>
</organism>
<name>A0A2A9FD75_9PSEU</name>
<keyword evidence="2" id="KW-0812">Transmembrane</keyword>
<feature type="transmembrane region" description="Helical" evidence="2">
    <location>
        <begin position="133"/>
        <end position="154"/>
    </location>
</feature>